<dbReference type="Proteomes" id="UP000029692">
    <property type="component" value="Unassembled WGS sequence"/>
</dbReference>
<dbReference type="AlphaFoldDB" id="A0A098QUY7"/>
<evidence type="ECO:0000313" key="2">
    <source>
        <dbReference type="Proteomes" id="UP000029692"/>
    </source>
</evidence>
<evidence type="ECO:0000313" key="1">
    <source>
        <dbReference type="EMBL" id="KGE71670.1"/>
    </source>
</evidence>
<reference evidence="1 2" key="1">
    <citation type="submission" date="2014-05" db="EMBL/GenBank/DDBJ databases">
        <title>De novo Genome Sequence of Spirocheata sp.</title>
        <authorList>
            <person name="Shivani Y."/>
            <person name="Subhash Y."/>
            <person name="Tushar L."/>
            <person name="Sasikala C."/>
            <person name="Ramana C.V."/>
        </authorList>
    </citation>
    <scope>NUCLEOTIDE SEQUENCE [LARGE SCALE GENOMIC DNA]</scope>
    <source>
        <strain evidence="1 2">JC230</strain>
    </source>
</reference>
<protein>
    <submittedName>
        <fullName evidence="1">Uncharacterized protein</fullName>
    </submittedName>
</protein>
<dbReference type="EMBL" id="JNUP01000065">
    <property type="protein sequence ID" value="KGE71670.1"/>
    <property type="molecule type" value="Genomic_DNA"/>
</dbReference>
<dbReference type="OrthoDB" id="369998at2"/>
<dbReference type="RefSeq" id="WP_037548103.1">
    <property type="nucleotide sequence ID" value="NZ_JNUP01000065.1"/>
</dbReference>
<accession>A0A098QUY7</accession>
<sequence length="114" mass="12702">MQLMILEINDIDYKEDVFLALQSVGINQASCLSGENLDKSLESEFSLFTGFFRDRGERAGEQLLVLARIPGVETAKELIANLRLTDIPFEKEHIISLSVIPLSLSFSLSEGLIE</sequence>
<proteinExistence type="predicted"/>
<dbReference type="STRING" id="1480694.DC28_10425"/>
<name>A0A098QUY7_9SPIO</name>
<gene>
    <name evidence="1" type="ORF">DC28_10425</name>
</gene>
<keyword evidence="2" id="KW-1185">Reference proteome</keyword>
<organism evidence="1 2">
    <name type="scientific">Spirochaeta lutea</name>
    <dbReference type="NCBI Taxonomy" id="1480694"/>
    <lineage>
        <taxon>Bacteria</taxon>
        <taxon>Pseudomonadati</taxon>
        <taxon>Spirochaetota</taxon>
        <taxon>Spirochaetia</taxon>
        <taxon>Spirochaetales</taxon>
        <taxon>Spirochaetaceae</taxon>
        <taxon>Spirochaeta</taxon>
    </lineage>
</organism>
<comment type="caution">
    <text evidence="1">The sequence shown here is derived from an EMBL/GenBank/DDBJ whole genome shotgun (WGS) entry which is preliminary data.</text>
</comment>
<dbReference type="eggNOG" id="ENOG502ZXWN">
    <property type="taxonomic scope" value="Bacteria"/>
</dbReference>